<evidence type="ECO:0000313" key="2">
    <source>
        <dbReference type="Proteomes" id="UP001155241"/>
    </source>
</evidence>
<comment type="caution">
    <text evidence="1">The sequence shown here is derived from an EMBL/GenBank/DDBJ whole genome shotgun (WGS) entry which is preliminary data.</text>
</comment>
<name>A0A9X2FFP4_9BACT</name>
<dbReference type="EMBL" id="JAMXLR010000020">
    <property type="protein sequence ID" value="MCO6043276.1"/>
    <property type="molecule type" value="Genomic_DNA"/>
</dbReference>
<protein>
    <recommendedName>
        <fullName evidence="3">PEP-CTERM protein-sorting domain-containing protein</fullName>
    </recommendedName>
</protein>
<evidence type="ECO:0000313" key="1">
    <source>
        <dbReference type="EMBL" id="MCO6043276.1"/>
    </source>
</evidence>
<evidence type="ECO:0008006" key="3">
    <source>
        <dbReference type="Google" id="ProtNLM"/>
    </source>
</evidence>
<dbReference type="Proteomes" id="UP001155241">
    <property type="component" value="Unassembled WGS sequence"/>
</dbReference>
<sequence length="277" mass="29424">MHHLIMSTLIAVVGAVAIGGHASASLLFMDEFTHADTDNYDAIDQDSSQSGSLAGAIELRASRALFGITDNQASWPQTSEGRIRFHEQTGPGTAAGRYDFSGDLAGGSLLRVEWNVNWDETTDWTAFNFGSIGITSGEPGILVNNGATDVGILFRKNSDGVQVFDNGSLTLDEVSIPYTRTGTGRVRVDVAYDGVSDGDALTVNAWVDDVQVVSNLGGFAWNDLVAEGGINLEFEQRNGPSRIDNLSISLIPEPSSVALCGLLGMLGLAGRLRSRWG</sequence>
<keyword evidence="2" id="KW-1185">Reference proteome</keyword>
<dbReference type="RefSeq" id="WP_252851379.1">
    <property type="nucleotide sequence ID" value="NZ_JAMXLR010000020.1"/>
</dbReference>
<accession>A0A9X2FFP4</accession>
<reference evidence="1" key="1">
    <citation type="submission" date="2022-06" db="EMBL/GenBank/DDBJ databases">
        <title>Aeoliella straminimaris, a novel planctomycete from sediments.</title>
        <authorList>
            <person name="Vitorino I.R."/>
            <person name="Lage O.M."/>
        </authorList>
    </citation>
    <scope>NUCLEOTIDE SEQUENCE</scope>
    <source>
        <strain evidence="1">ICT_H6.2</strain>
    </source>
</reference>
<gene>
    <name evidence="1" type="ORF">NG895_05100</name>
</gene>
<proteinExistence type="predicted"/>
<dbReference type="AlphaFoldDB" id="A0A9X2FFP4"/>
<organism evidence="1 2">
    <name type="scientific">Aeoliella straminimaris</name>
    <dbReference type="NCBI Taxonomy" id="2954799"/>
    <lineage>
        <taxon>Bacteria</taxon>
        <taxon>Pseudomonadati</taxon>
        <taxon>Planctomycetota</taxon>
        <taxon>Planctomycetia</taxon>
        <taxon>Pirellulales</taxon>
        <taxon>Lacipirellulaceae</taxon>
        <taxon>Aeoliella</taxon>
    </lineage>
</organism>